<feature type="transmembrane region" description="Helical" evidence="1">
    <location>
        <begin position="248"/>
        <end position="267"/>
    </location>
</feature>
<feature type="transmembrane region" description="Helical" evidence="1">
    <location>
        <begin position="107"/>
        <end position="128"/>
    </location>
</feature>
<sequence>MAASHADIVATRLIAGGAAALAFSVFADSGLEHYRGSFANPTMVLPIGSAVLGLTMNGRRSAKPESSGSEVPTISHVGSAAIGVIGLGFHAYNILKRPGGASFNNLFYGAPAGAPATLILSGMLGGIADRMAKGEETIATLGLRSGRMVAGVVSIGILGSVAEAGLLHFRGAYHDPFMWLPVTLPPVAALSLARDVVSDEAHSITTGLLAATAALGLIGVGFHAYGVARNMGGFRNWRQNILAGPPLPAPPAFTGLAIAGLGALLLMKKGSRRG</sequence>
<proteinExistence type="predicted"/>
<feature type="transmembrane region" description="Helical" evidence="1">
    <location>
        <begin position="37"/>
        <end position="56"/>
    </location>
</feature>
<gene>
    <name evidence="2" type="ORF">EV664_105140</name>
</gene>
<reference evidence="2 3" key="1">
    <citation type="submission" date="2019-03" db="EMBL/GenBank/DDBJ databases">
        <title>Genomic Encyclopedia of Type Strains, Phase IV (KMG-IV): sequencing the most valuable type-strain genomes for metagenomic binning, comparative biology and taxonomic classification.</title>
        <authorList>
            <person name="Goeker M."/>
        </authorList>
    </citation>
    <scope>NUCLEOTIDE SEQUENCE [LARGE SCALE GENOMIC DNA]</scope>
    <source>
        <strain evidence="2 3">DSM 25059</strain>
    </source>
</reference>
<dbReference type="Proteomes" id="UP000295493">
    <property type="component" value="Unassembled WGS sequence"/>
</dbReference>
<protein>
    <submittedName>
        <fullName evidence="2">Uncharacterized protein</fullName>
    </submittedName>
</protein>
<dbReference type="AlphaFoldDB" id="A0A4R6FMY4"/>
<keyword evidence="1" id="KW-0472">Membrane</keyword>
<dbReference type="EMBL" id="SNWD01000005">
    <property type="protein sequence ID" value="TDN82942.1"/>
    <property type="molecule type" value="Genomic_DNA"/>
</dbReference>
<keyword evidence="1" id="KW-1133">Transmembrane helix</keyword>
<dbReference type="RefSeq" id="WP_133495483.1">
    <property type="nucleotide sequence ID" value="NZ_BMLU01000005.1"/>
</dbReference>
<feature type="transmembrane region" description="Helical" evidence="1">
    <location>
        <begin position="77"/>
        <end position="95"/>
    </location>
</feature>
<feature type="transmembrane region" description="Helical" evidence="1">
    <location>
        <begin position="149"/>
        <end position="171"/>
    </location>
</feature>
<evidence type="ECO:0000256" key="1">
    <source>
        <dbReference type="SAM" id="Phobius"/>
    </source>
</evidence>
<keyword evidence="1" id="KW-0812">Transmembrane</keyword>
<evidence type="ECO:0000313" key="3">
    <source>
        <dbReference type="Proteomes" id="UP000295493"/>
    </source>
</evidence>
<organism evidence="2 3">
    <name type="scientific">Stakelama pacifica</name>
    <dbReference type="NCBI Taxonomy" id="517720"/>
    <lineage>
        <taxon>Bacteria</taxon>
        <taxon>Pseudomonadati</taxon>
        <taxon>Pseudomonadota</taxon>
        <taxon>Alphaproteobacteria</taxon>
        <taxon>Sphingomonadales</taxon>
        <taxon>Sphingomonadaceae</taxon>
        <taxon>Stakelama</taxon>
    </lineage>
</organism>
<feature type="transmembrane region" description="Helical" evidence="1">
    <location>
        <begin position="208"/>
        <end position="228"/>
    </location>
</feature>
<keyword evidence="3" id="KW-1185">Reference proteome</keyword>
<dbReference type="OrthoDB" id="7032409at2"/>
<name>A0A4R6FMY4_9SPHN</name>
<accession>A0A4R6FMY4</accession>
<evidence type="ECO:0000313" key="2">
    <source>
        <dbReference type="EMBL" id="TDN82942.1"/>
    </source>
</evidence>
<comment type="caution">
    <text evidence="2">The sequence shown here is derived from an EMBL/GenBank/DDBJ whole genome shotgun (WGS) entry which is preliminary data.</text>
</comment>